<proteinExistence type="predicted"/>
<keyword evidence="4 5" id="KW-0472">Membrane</keyword>
<comment type="subcellular location">
    <subcellularLocation>
        <location evidence="1">Membrane</location>
        <topology evidence="1">Multi-pass membrane protein</topology>
    </subcellularLocation>
</comment>
<evidence type="ECO:0000259" key="6">
    <source>
        <dbReference type="Pfam" id="PF12698"/>
    </source>
</evidence>
<dbReference type="PANTHER" id="PTHR19229">
    <property type="entry name" value="ATP-BINDING CASSETTE TRANSPORTER SUBFAMILY A ABCA"/>
    <property type="match status" value="1"/>
</dbReference>
<dbReference type="InterPro" id="IPR026082">
    <property type="entry name" value="ABCA"/>
</dbReference>
<dbReference type="InterPro" id="IPR013525">
    <property type="entry name" value="ABC2_TM"/>
</dbReference>
<evidence type="ECO:0000313" key="8">
    <source>
        <dbReference type="RefSeq" id="XP_018495294.1"/>
    </source>
</evidence>
<feature type="transmembrane region" description="Helical" evidence="5">
    <location>
        <begin position="271"/>
        <end position="293"/>
    </location>
</feature>
<feature type="domain" description="ABC-2 type transporter transmembrane" evidence="6">
    <location>
        <begin position="217"/>
        <end position="331"/>
    </location>
</feature>
<feature type="transmembrane region" description="Helical" evidence="5">
    <location>
        <begin position="313"/>
        <end position="335"/>
    </location>
</feature>
<dbReference type="Proteomes" id="UP000694867">
    <property type="component" value="Unplaced"/>
</dbReference>
<evidence type="ECO:0000256" key="5">
    <source>
        <dbReference type="SAM" id="Phobius"/>
    </source>
</evidence>
<keyword evidence="7" id="KW-1185">Reference proteome</keyword>
<dbReference type="RefSeq" id="XP_018495294.1">
    <property type="nucleotide sequence ID" value="XM_018639778.1"/>
</dbReference>
<name>A0AAJ7L680_9ACAR</name>
<dbReference type="GO" id="GO:0016020">
    <property type="term" value="C:membrane"/>
    <property type="evidence" value="ECO:0007669"/>
    <property type="project" value="UniProtKB-SubCell"/>
</dbReference>
<sequence>MSAVRQLWALFQKDVCIRKLKRHPVATLIEFMIPIALVVVLQSARGKIPPIFANQTSGFWTEAQYHEALGPYEGKYKLYGSDMVGVLYAPENDYSDSIVKNAFLAQNSNAIKRFPSQSALEKYLSGNETETVMAIYFPDTPAPAELRYTLRFPPLPSSLSQSPLARFLSMTSLQETHREASVMIRIFREHVRYFMPDANKFFMPILQPFPSGRTYVPPKSSKVQQMTYHAVLTLGTLGYMGFFVNFCKNIIEDKESRIRELMRMMGLSDTVYWTSAMCVGLGIGLPLCMISTYQLCGGFNQIPSFDTSAPTLVLTILLFFVIGTLLVVLLVTVICPTDIFYGYSNHCEKQ</sequence>
<protein>
    <submittedName>
        <fullName evidence="8">Uncharacterized protein LOC108864342</fullName>
    </submittedName>
</protein>
<dbReference type="GO" id="GO:0005319">
    <property type="term" value="F:lipid transporter activity"/>
    <property type="evidence" value="ECO:0007669"/>
    <property type="project" value="TreeGrafter"/>
</dbReference>
<dbReference type="Pfam" id="PF12698">
    <property type="entry name" value="ABC2_membrane_3"/>
    <property type="match status" value="1"/>
</dbReference>
<evidence type="ECO:0000256" key="4">
    <source>
        <dbReference type="ARBA" id="ARBA00023136"/>
    </source>
</evidence>
<reference evidence="8" key="1">
    <citation type="submission" date="2025-08" db="UniProtKB">
        <authorList>
            <consortium name="RefSeq"/>
        </authorList>
    </citation>
    <scope>IDENTIFICATION</scope>
</reference>
<dbReference type="GO" id="GO:0140359">
    <property type="term" value="F:ABC-type transporter activity"/>
    <property type="evidence" value="ECO:0007669"/>
    <property type="project" value="InterPro"/>
</dbReference>
<keyword evidence="2 5" id="KW-0812">Transmembrane</keyword>
<evidence type="ECO:0000256" key="2">
    <source>
        <dbReference type="ARBA" id="ARBA00022692"/>
    </source>
</evidence>
<gene>
    <name evidence="8" type="primary">LOC108864342</name>
</gene>
<dbReference type="GeneID" id="108864342"/>
<evidence type="ECO:0000313" key="7">
    <source>
        <dbReference type="Proteomes" id="UP000694867"/>
    </source>
</evidence>
<keyword evidence="3 5" id="KW-1133">Transmembrane helix</keyword>
<feature type="transmembrane region" description="Helical" evidence="5">
    <location>
        <begin position="228"/>
        <end position="251"/>
    </location>
</feature>
<dbReference type="PANTHER" id="PTHR19229:SF250">
    <property type="entry name" value="ABC TRANSPORTER DOMAIN-CONTAINING PROTEIN-RELATED"/>
    <property type="match status" value="1"/>
</dbReference>
<dbReference type="AlphaFoldDB" id="A0AAJ7L680"/>
<evidence type="ECO:0000256" key="3">
    <source>
        <dbReference type="ARBA" id="ARBA00022989"/>
    </source>
</evidence>
<accession>A0AAJ7L680</accession>
<evidence type="ECO:0000256" key="1">
    <source>
        <dbReference type="ARBA" id="ARBA00004141"/>
    </source>
</evidence>
<dbReference type="KEGG" id="goe:108864342"/>
<organism evidence="7 8">
    <name type="scientific">Galendromus occidentalis</name>
    <name type="common">western predatory mite</name>
    <dbReference type="NCBI Taxonomy" id="34638"/>
    <lineage>
        <taxon>Eukaryota</taxon>
        <taxon>Metazoa</taxon>
        <taxon>Ecdysozoa</taxon>
        <taxon>Arthropoda</taxon>
        <taxon>Chelicerata</taxon>
        <taxon>Arachnida</taxon>
        <taxon>Acari</taxon>
        <taxon>Parasitiformes</taxon>
        <taxon>Mesostigmata</taxon>
        <taxon>Gamasina</taxon>
        <taxon>Phytoseioidea</taxon>
        <taxon>Phytoseiidae</taxon>
        <taxon>Typhlodrominae</taxon>
        <taxon>Galendromus</taxon>
    </lineage>
</organism>